<gene>
    <name evidence="1" type="ORF">CTI12_AA183550</name>
</gene>
<protein>
    <submittedName>
        <fullName evidence="1">Glycoside hydrolase family 2 protein</fullName>
    </submittedName>
</protein>
<dbReference type="EMBL" id="PKPP01001529">
    <property type="protein sequence ID" value="PWA81950.1"/>
    <property type="molecule type" value="Genomic_DNA"/>
</dbReference>
<proteinExistence type="predicted"/>
<sequence>MILKYVRDMMMLLLVFWLFSITISLFLNNSLRIVVDTISFLWPSFSAEESVSRSLKYWYGRNKVDVLVSKSVVWDEDAASGSLDCAKFWVQDLSFVKSLSGYWKFFLVQSPTAAPPDFHNSAFQDSTWKKIPATGVEAVGARICIADISGVTVVFAAAVVRF</sequence>
<evidence type="ECO:0000313" key="1">
    <source>
        <dbReference type="EMBL" id="PWA81950.1"/>
    </source>
</evidence>
<keyword evidence="2" id="KW-1185">Reference proteome</keyword>
<dbReference type="STRING" id="35608.A0A2U1P8B9"/>
<dbReference type="AlphaFoldDB" id="A0A2U1P8B9"/>
<dbReference type="OrthoDB" id="1683730at2759"/>
<comment type="caution">
    <text evidence="1">The sequence shown here is derived from an EMBL/GenBank/DDBJ whole genome shotgun (WGS) entry which is preliminary data.</text>
</comment>
<accession>A0A2U1P8B9</accession>
<reference evidence="1 2" key="1">
    <citation type="journal article" date="2018" name="Mol. Plant">
        <title>The genome of Artemisia annua provides insight into the evolution of Asteraceae family and artemisinin biosynthesis.</title>
        <authorList>
            <person name="Shen Q."/>
            <person name="Zhang L."/>
            <person name="Liao Z."/>
            <person name="Wang S."/>
            <person name="Yan T."/>
            <person name="Shi P."/>
            <person name="Liu M."/>
            <person name="Fu X."/>
            <person name="Pan Q."/>
            <person name="Wang Y."/>
            <person name="Lv Z."/>
            <person name="Lu X."/>
            <person name="Zhang F."/>
            <person name="Jiang W."/>
            <person name="Ma Y."/>
            <person name="Chen M."/>
            <person name="Hao X."/>
            <person name="Li L."/>
            <person name="Tang Y."/>
            <person name="Lv G."/>
            <person name="Zhou Y."/>
            <person name="Sun X."/>
            <person name="Brodelius P.E."/>
            <person name="Rose J.K.C."/>
            <person name="Tang K."/>
        </authorList>
    </citation>
    <scope>NUCLEOTIDE SEQUENCE [LARGE SCALE GENOMIC DNA]</scope>
    <source>
        <strain evidence="2">cv. Huhao1</strain>
        <tissue evidence="1">Leaf</tissue>
    </source>
</reference>
<dbReference type="Proteomes" id="UP000245207">
    <property type="component" value="Unassembled WGS sequence"/>
</dbReference>
<organism evidence="1 2">
    <name type="scientific">Artemisia annua</name>
    <name type="common">Sweet wormwood</name>
    <dbReference type="NCBI Taxonomy" id="35608"/>
    <lineage>
        <taxon>Eukaryota</taxon>
        <taxon>Viridiplantae</taxon>
        <taxon>Streptophyta</taxon>
        <taxon>Embryophyta</taxon>
        <taxon>Tracheophyta</taxon>
        <taxon>Spermatophyta</taxon>
        <taxon>Magnoliopsida</taxon>
        <taxon>eudicotyledons</taxon>
        <taxon>Gunneridae</taxon>
        <taxon>Pentapetalae</taxon>
        <taxon>asterids</taxon>
        <taxon>campanulids</taxon>
        <taxon>Asterales</taxon>
        <taxon>Asteraceae</taxon>
        <taxon>Asteroideae</taxon>
        <taxon>Anthemideae</taxon>
        <taxon>Artemisiinae</taxon>
        <taxon>Artemisia</taxon>
    </lineage>
</organism>
<keyword evidence="1" id="KW-0378">Hydrolase</keyword>
<dbReference type="GO" id="GO:0016787">
    <property type="term" value="F:hydrolase activity"/>
    <property type="evidence" value="ECO:0007669"/>
    <property type="project" value="UniProtKB-KW"/>
</dbReference>
<evidence type="ECO:0000313" key="2">
    <source>
        <dbReference type="Proteomes" id="UP000245207"/>
    </source>
</evidence>
<dbReference type="Gene3D" id="2.60.120.260">
    <property type="entry name" value="Galactose-binding domain-like"/>
    <property type="match status" value="1"/>
</dbReference>
<name>A0A2U1P8B9_ARTAN</name>